<dbReference type="EMBL" id="GGFM01010461">
    <property type="protein sequence ID" value="MBW31212.1"/>
    <property type="molecule type" value="Transcribed_RNA"/>
</dbReference>
<feature type="region of interest" description="Disordered" evidence="1">
    <location>
        <begin position="94"/>
        <end position="118"/>
    </location>
</feature>
<feature type="chain" id="PRO_5014714301" evidence="2">
    <location>
        <begin position="25"/>
        <end position="118"/>
    </location>
</feature>
<evidence type="ECO:0000256" key="1">
    <source>
        <dbReference type="SAM" id="MobiDB-lite"/>
    </source>
</evidence>
<feature type="signal peptide" evidence="2">
    <location>
        <begin position="1"/>
        <end position="24"/>
    </location>
</feature>
<accession>A0A2M3ZRU6</accession>
<reference evidence="3" key="1">
    <citation type="submission" date="2018-01" db="EMBL/GenBank/DDBJ databases">
        <title>An insight into the sialome of Amazonian anophelines.</title>
        <authorList>
            <person name="Ribeiro J.M."/>
            <person name="Scarpassa V."/>
            <person name="Calvo E."/>
        </authorList>
    </citation>
    <scope>NUCLEOTIDE SEQUENCE</scope>
    <source>
        <tissue evidence="3">Salivary glands</tissue>
    </source>
</reference>
<sequence length="118" mass="12776">MLFLSLSLSLALSHLAVHVHPAVCVPAGGHRWRISLSVRDTNRNRATAQPQHYLHGALRCKRTSDASHRQHAANILLLRCGSVRGLAAQRLATVEAKGSDKTHRGSPGARLVLHNGDT</sequence>
<evidence type="ECO:0000256" key="2">
    <source>
        <dbReference type="SAM" id="SignalP"/>
    </source>
</evidence>
<proteinExistence type="predicted"/>
<keyword evidence="2" id="KW-0732">Signal</keyword>
<dbReference type="AlphaFoldDB" id="A0A2M3ZRU6"/>
<organism evidence="3">
    <name type="scientific">Anopheles braziliensis</name>
    <dbReference type="NCBI Taxonomy" id="58242"/>
    <lineage>
        <taxon>Eukaryota</taxon>
        <taxon>Metazoa</taxon>
        <taxon>Ecdysozoa</taxon>
        <taxon>Arthropoda</taxon>
        <taxon>Hexapoda</taxon>
        <taxon>Insecta</taxon>
        <taxon>Pterygota</taxon>
        <taxon>Neoptera</taxon>
        <taxon>Endopterygota</taxon>
        <taxon>Diptera</taxon>
        <taxon>Nematocera</taxon>
        <taxon>Culicoidea</taxon>
        <taxon>Culicidae</taxon>
        <taxon>Anophelinae</taxon>
        <taxon>Anopheles</taxon>
    </lineage>
</organism>
<evidence type="ECO:0000313" key="3">
    <source>
        <dbReference type="EMBL" id="MBW31212.1"/>
    </source>
</evidence>
<protein>
    <submittedName>
        <fullName evidence="3">Putative secreted peptide</fullName>
    </submittedName>
</protein>
<name>A0A2M3ZRU6_9DIPT</name>